<proteinExistence type="inferred from homology"/>
<dbReference type="PANTHER" id="PTHR33452:SF1">
    <property type="entry name" value="INNER MEMBRANE PROTEIN YPHA-RELATED"/>
    <property type="match status" value="1"/>
</dbReference>
<evidence type="ECO:0000256" key="5">
    <source>
        <dbReference type="ARBA" id="ARBA00022989"/>
    </source>
</evidence>
<keyword evidence="5 7" id="KW-1133">Transmembrane helix</keyword>
<evidence type="ECO:0000256" key="2">
    <source>
        <dbReference type="ARBA" id="ARBA00006679"/>
    </source>
</evidence>
<comment type="subcellular location">
    <subcellularLocation>
        <location evidence="1">Cell membrane</location>
        <topology evidence="1">Multi-pass membrane protein</topology>
    </subcellularLocation>
</comment>
<dbReference type="RefSeq" id="WP_107037016.1">
    <property type="nucleotide sequence ID" value="NZ_PUBV01000053.1"/>
</dbReference>
<dbReference type="InterPro" id="IPR051907">
    <property type="entry name" value="DoxX-like_oxidoreductase"/>
</dbReference>
<organism evidence="8 9">
    <name type="scientific">Paramuribaculum intestinale</name>
    <dbReference type="NCBI Taxonomy" id="2094151"/>
    <lineage>
        <taxon>Bacteria</taxon>
        <taxon>Pseudomonadati</taxon>
        <taxon>Bacteroidota</taxon>
        <taxon>Bacteroidia</taxon>
        <taxon>Bacteroidales</taxon>
        <taxon>Muribaculaceae</taxon>
        <taxon>Paramuribaculum</taxon>
    </lineage>
</organism>
<dbReference type="Proteomes" id="UP000244925">
    <property type="component" value="Unassembled WGS sequence"/>
</dbReference>
<sequence length="150" mass="16833">MTRLINILLPDSAGNRRFDIPLLLSRLLFGLLFIMHGLTKINDFGQMALAFPDPLDVGSEISLILAIFGEVFCSVLLIFGLLTRLALIPMIFTMCIAFFVIHAGDPFSAKELSFIYLTTFIIIWVSGAGKYSLDYMIRVKLIKSLNQNKK</sequence>
<dbReference type="GO" id="GO:0005886">
    <property type="term" value="C:plasma membrane"/>
    <property type="evidence" value="ECO:0007669"/>
    <property type="project" value="UniProtKB-SubCell"/>
</dbReference>
<feature type="transmembrane region" description="Helical" evidence="7">
    <location>
        <begin position="86"/>
        <end position="102"/>
    </location>
</feature>
<dbReference type="AlphaFoldDB" id="A0A2V1IT00"/>
<dbReference type="PANTHER" id="PTHR33452">
    <property type="entry name" value="OXIDOREDUCTASE CATD-RELATED"/>
    <property type="match status" value="1"/>
</dbReference>
<dbReference type="Pfam" id="PF07681">
    <property type="entry name" value="DoxX"/>
    <property type="match status" value="1"/>
</dbReference>
<name>A0A2V1IT00_9BACT</name>
<feature type="transmembrane region" description="Helical" evidence="7">
    <location>
        <begin position="61"/>
        <end position="79"/>
    </location>
</feature>
<evidence type="ECO:0000256" key="3">
    <source>
        <dbReference type="ARBA" id="ARBA00022475"/>
    </source>
</evidence>
<keyword evidence="6 7" id="KW-0472">Membrane</keyword>
<protein>
    <submittedName>
        <fullName evidence="8">DoxX family protein</fullName>
    </submittedName>
</protein>
<dbReference type="EMBL" id="PUBV01000053">
    <property type="protein sequence ID" value="PWB05826.1"/>
    <property type="molecule type" value="Genomic_DNA"/>
</dbReference>
<evidence type="ECO:0000313" key="8">
    <source>
        <dbReference type="EMBL" id="PWB05826.1"/>
    </source>
</evidence>
<evidence type="ECO:0000256" key="6">
    <source>
        <dbReference type="ARBA" id="ARBA00023136"/>
    </source>
</evidence>
<gene>
    <name evidence="8" type="ORF">C5O25_12310</name>
</gene>
<accession>A0A2V1IT00</accession>
<evidence type="ECO:0000313" key="9">
    <source>
        <dbReference type="Proteomes" id="UP000244925"/>
    </source>
</evidence>
<comment type="caution">
    <text evidence="8">The sequence shown here is derived from an EMBL/GenBank/DDBJ whole genome shotgun (WGS) entry which is preliminary data.</text>
</comment>
<evidence type="ECO:0000256" key="4">
    <source>
        <dbReference type="ARBA" id="ARBA00022692"/>
    </source>
</evidence>
<keyword evidence="3" id="KW-1003">Cell membrane</keyword>
<evidence type="ECO:0000256" key="7">
    <source>
        <dbReference type="SAM" id="Phobius"/>
    </source>
</evidence>
<feature type="transmembrane region" description="Helical" evidence="7">
    <location>
        <begin position="20"/>
        <end position="41"/>
    </location>
</feature>
<reference evidence="9" key="1">
    <citation type="submission" date="2018-02" db="EMBL/GenBank/DDBJ databases">
        <authorList>
            <person name="Clavel T."/>
            <person name="Strowig T."/>
        </authorList>
    </citation>
    <scope>NUCLEOTIDE SEQUENCE [LARGE SCALE GENOMIC DNA]</scope>
    <source>
        <strain evidence="9">DSM 100764</strain>
    </source>
</reference>
<feature type="transmembrane region" description="Helical" evidence="7">
    <location>
        <begin position="114"/>
        <end position="133"/>
    </location>
</feature>
<keyword evidence="9" id="KW-1185">Reference proteome</keyword>
<comment type="similarity">
    <text evidence="2">Belongs to the DoxX family.</text>
</comment>
<evidence type="ECO:0000256" key="1">
    <source>
        <dbReference type="ARBA" id="ARBA00004651"/>
    </source>
</evidence>
<dbReference type="InterPro" id="IPR032808">
    <property type="entry name" value="DoxX"/>
</dbReference>
<keyword evidence="4 7" id="KW-0812">Transmembrane</keyword>